<keyword evidence="3" id="KW-0677">Repeat</keyword>
<dbReference type="SMART" id="SM00320">
    <property type="entry name" value="WD40"/>
    <property type="match status" value="4"/>
</dbReference>
<organism evidence="6 7">
    <name type="scientific">Maudiozyma saulgeensis</name>
    <dbReference type="NCBI Taxonomy" id="1789683"/>
    <lineage>
        <taxon>Eukaryota</taxon>
        <taxon>Fungi</taxon>
        <taxon>Dikarya</taxon>
        <taxon>Ascomycota</taxon>
        <taxon>Saccharomycotina</taxon>
        <taxon>Saccharomycetes</taxon>
        <taxon>Saccharomycetales</taxon>
        <taxon>Saccharomycetaceae</taxon>
        <taxon>Maudiozyma</taxon>
    </lineage>
</organism>
<dbReference type="PROSITE" id="PS50294">
    <property type="entry name" value="WD_REPEATS_REGION"/>
    <property type="match status" value="1"/>
</dbReference>
<keyword evidence="7" id="KW-1185">Reference proteome</keyword>
<dbReference type="FunFam" id="2.130.10.10:FF:002013">
    <property type="entry name" value="rRNA-processing protein"/>
    <property type="match status" value="1"/>
</dbReference>
<keyword evidence="1" id="KW-0597">Phosphoprotein</keyword>
<dbReference type="PROSITE" id="PS00678">
    <property type="entry name" value="WD_REPEATS_1"/>
    <property type="match status" value="1"/>
</dbReference>
<evidence type="ECO:0000256" key="3">
    <source>
        <dbReference type="ARBA" id="ARBA00022737"/>
    </source>
</evidence>
<evidence type="ECO:0000256" key="2">
    <source>
        <dbReference type="ARBA" id="ARBA00022574"/>
    </source>
</evidence>
<evidence type="ECO:0000313" key="7">
    <source>
        <dbReference type="Proteomes" id="UP000196158"/>
    </source>
</evidence>
<accession>A0A1X7R2F4</accession>
<dbReference type="AlphaFoldDB" id="A0A1X7R2F4"/>
<sequence>MISATAWVPRGYASEFPEKYELDDDEIKRIENMANLNLNEIDVEEVERMAAEEANINRDQNNGDENVKEEGEDAAIESAYNNQNALRDQTDIDNDMKEYEIEEAQFTESTDEGEDVTMFPGLANDNVKYHEGENGEDPYLSLPTETENTEEKQELQVYPSDNMVLATRTEDDVSYLDVYVYDDGAGFHSTEIPQEQGDEIDPDVAKGLVRDSSLYVHHDLMLPAFPLCTEWINYRPGSNDNDNVANFAAIGTFDPQIEIWNLDSVEKAFPDMILGEPTDNSIASLQGQKKKNKKKSKGQHITTHHTDAVLSMAHNKLFRSVLASTSADHTVKLWDLNNGNAVRSLASIHSDKNVSASQWHQTNGSILLTAGYDSRVALSDVRISKESEMSKYWSVSRGEEIETAVFADENIILCGTDSGNVYSFDIRNNAESKPVWTLKAHDSGISTLSVNNFIPGLMSTGAMGEKTVKLWKFPTGEETSNKGPNMVLSRDFDVGNVLTTSFAPDIEISGTMVIGGVNKGLKLWDVFSNRTVRKSFADELQGVQQLAREEAKKLGRSSRIARKYIKNDNPDTVMQIEDQGEDEEERDGEEQNSEED</sequence>
<evidence type="ECO:0000256" key="4">
    <source>
        <dbReference type="PROSITE-ProRule" id="PRU00221"/>
    </source>
</evidence>
<feature type="region of interest" description="Disordered" evidence="5">
    <location>
        <begin position="562"/>
        <end position="596"/>
    </location>
</feature>
<feature type="repeat" description="WD" evidence="4">
    <location>
        <begin position="302"/>
        <end position="344"/>
    </location>
</feature>
<dbReference type="EMBL" id="FXLY01000004">
    <property type="protein sequence ID" value="SMN19873.1"/>
    <property type="molecule type" value="Genomic_DNA"/>
</dbReference>
<dbReference type="SUPFAM" id="SSF50978">
    <property type="entry name" value="WD40 repeat-like"/>
    <property type="match status" value="1"/>
</dbReference>
<dbReference type="PROSITE" id="PS50082">
    <property type="entry name" value="WD_REPEATS_2"/>
    <property type="match status" value="1"/>
</dbReference>
<dbReference type="GO" id="GO:0005634">
    <property type="term" value="C:nucleus"/>
    <property type="evidence" value="ECO:0007669"/>
    <property type="project" value="TreeGrafter"/>
</dbReference>
<dbReference type="PANTHER" id="PTHR14091:SF0">
    <property type="entry name" value="PERIODIC TRYPTOPHAN PROTEIN 1 HOMOLOG"/>
    <property type="match status" value="1"/>
</dbReference>
<dbReference type="InterPro" id="IPR019775">
    <property type="entry name" value="WD40_repeat_CS"/>
</dbReference>
<dbReference type="Pfam" id="PF00400">
    <property type="entry name" value="WD40"/>
    <property type="match status" value="1"/>
</dbReference>
<evidence type="ECO:0000256" key="1">
    <source>
        <dbReference type="ARBA" id="ARBA00022553"/>
    </source>
</evidence>
<gene>
    <name evidence="6" type="ORF">KASA_0O04752G</name>
</gene>
<evidence type="ECO:0000256" key="5">
    <source>
        <dbReference type="SAM" id="MobiDB-lite"/>
    </source>
</evidence>
<keyword evidence="2 4" id="KW-0853">WD repeat</keyword>
<dbReference type="STRING" id="1789683.A0A1X7R2F4"/>
<name>A0A1X7R2F4_9SACH</name>
<protein>
    <submittedName>
        <fullName evidence="6">Similar to Saccharomyces cerevisiae YLR196W PWP1 Protein with WD-40 repeats involved in rRNA processing</fullName>
    </submittedName>
</protein>
<dbReference type="InterPro" id="IPR036322">
    <property type="entry name" value="WD40_repeat_dom_sf"/>
</dbReference>
<dbReference type="PANTHER" id="PTHR14091">
    <property type="entry name" value="PERIODIC TRYPTOPHAN PROTEIN 1"/>
    <property type="match status" value="1"/>
</dbReference>
<dbReference type="OrthoDB" id="270624at2759"/>
<proteinExistence type="predicted"/>
<dbReference type="InterPro" id="IPR044285">
    <property type="entry name" value="PWP1"/>
</dbReference>
<feature type="compositionally biased region" description="Acidic residues" evidence="5">
    <location>
        <begin position="578"/>
        <end position="596"/>
    </location>
</feature>
<dbReference type="InterPro" id="IPR015943">
    <property type="entry name" value="WD40/YVTN_repeat-like_dom_sf"/>
</dbReference>
<evidence type="ECO:0000313" key="6">
    <source>
        <dbReference type="EMBL" id="SMN19873.1"/>
    </source>
</evidence>
<dbReference type="Proteomes" id="UP000196158">
    <property type="component" value="Unassembled WGS sequence"/>
</dbReference>
<reference evidence="6 7" key="1">
    <citation type="submission" date="2017-04" db="EMBL/GenBank/DDBJ databases">
        <authorList>
            <person name="Afonso C.L."/>
            <person name="Miller P.J."/>
            <person name="Scott M.A."/>
            <person name="Spackman E."/>
            <person name="Goraichik I."/>
            <person name="Dimitrov K.M."/>
            <person name="Suarez D.L."/>
            <person name="Swayne D.E."/>
        </authorList>
    </citation>
    <scope>NUCLEOTIDE SEQUENCE [LARGE SCALE GENOMIC DNA]</scope>
</reference>
<dbReference type="Gene3D" id="2.130.10.10">
    <property type="entry name" value="YVTN repeat-like/Quinoprotein amine dehydrogenase"/>
    <property type="match status" value="2"/>
</dbReference>
<dbReference type="GO" id="GO:0006364">
    <property type="term" value="P:rRNA processing"/>
    <property type="evidence" value="ECO:0007669"/>
    <property type="project" value="InterPro"/>
</dbReference>
<dbReference type="InterPro" id="IPR001680">
    <property type="entry name" value="WD40_rpt"/>
</dbReference>